<dbReference type="Gene3D" id="3.30.559.10">
    <property type="entry name" value="Chloramphenicol acetyltransferase-like domain"/>
    <property type="match status" value="1"/>
</dbReference>
<name>A0A0B5F0S1_STRA4</name>
<dbReference type="Gene3D" id="3.30.559.30">
    <property type="entry name" value="Nonribosomal peptide synthetase, condensation domain"/>
    <property type="match status" value="1"/>
</dbReference>
<keyword evidence="2" id="KW-0808">Transferase</keyword>
<protein>
    <submittedName>
        <fullName evidence="2">Acyltransferase papA1</fullName>
    </submittedName>
</protein>
<dbReference type="PANTHER" id="PTHR45527">
    <property type="entry name" value="NONRIBOSOMAL PEPTIDE SYNTHETASE"/>
    <property type="match status" value="1"/>
</dbReference>
<evidence type="ECO:0000313" key="3">
    <source>
        <dbReference type="Proteomes" id="UP000031523"/>
    </source>
</evidence>
<dbReference type="GO" id="GO:0031177">
    <property type="term" value="F:phosphopantetheine binding"/>
    <property type="evidence" value="ECO:0007669"/>
    <property type="project" value="TreeGrafter"/>
</dbReference>
<proteinExistence type="predicted"/>
<dbReference type="GO" id="GO:0016746">
    <property type="term" value="F:acyltransferase activity"/>
    <property type="evidence" value="ECO:0007669"/>
    <property type="project" value="UniProtKB-KW"/>
</dbReference>
<dbReference type="GO" id="GO:0005737">
    <property type="term" value="C:cytoplasm"/>
    <property type="evidence" value="ECO:0007669"/>
    <property type="project" value="TreeGrafter"/>
</dbReference>
<organism evidence="2 3">
    <name type="scientific">Streptomyces albus (strain ATCC 21838 / DSM 41398 / FERM P-419 / JCM 4703 / NBRC 107858)</name>
    <dbReference type="NCBI Taxonomy" id="1081613"/>
    <lineage>
        <taxon>Bacteria</taxon>
        <taxon>Bacillati</taxon>
        <taxon>Actinomycetota</taxon>
        <taxon>Actinomycetes</taxon>
        <taxon>Kitasatosporales</taxon>
        <taxon>Streptomycetaceae</taxon>
        <taxon>Streptomyces</taxon>
    </lineage>
</organism>
<sequence length="474" mass="52194">MKFIDIGDLDVRPGRLTVWRPTAGSPTPAHWTPDERPASYLQEAHLFDALLSADSGERGPSWLATAFELPGALDTAALRAALLGWVDRHESLRSRLVPSRGEGGGRMARETLRPGAVDLAADPHGDFTDGRELGRVIEELLDGATDPLAWPSFVFATVGHPGSTTVYLAFDHHNVDGYSIFLIAHEIRELYAAALDGREAQLTDVGSFLDFAGWEREDAALVHGGHETVLRWREFLQACGGRLPEFPAPLAPEEESGQVAQRGGITWLLDREQAEGFHRACKEQGGNFASGILACLALAAREGAGLEDFRVMTPFHTRSQSQWQQSLGWYVGLAPVHFPVRPDAVFAEVMKEAYAALDRAKPLASVPFARITELLGLPLEPRFMVSYMDIRRTPGAEQWADWKAAALRSRRMNPHEVYLWIMRSPEGAYLSYRFPDTARGRAAVLPYLADIERLAQQVAAPRTSGSRGKEPAPC</sequence>
<dbReference type="InterPro" id="IPR001242">
    <property type="entry name" value="Condensation_dom"/>
</dbReference>
<accession>A0A0B5F0S1</accession>
<dbReference type="GO" id="GO:0043041">
    <property type="term" value="P:amino acid activation for nonribosomal peptide biosynthetic process"/>
    <property type="evidence" value="ECO:0007669"/>
    <property type="project" value="TreeGrafter"/>
</dbReference>
<reference evidence="2 3" key="1">
    <citation type="submission" date="2015-01" db="EMBL/GenBank/DDBJ databases">
        <title>Enhanced salinomycin production by adjusting the supply of polyketide extender units in Streptomyce albus DSM 41398.</title>
        <authorList>
            <person name="Lu C."/>
        </authorList>
    </citation>
    <scope>NUCLEOTIDE SEQUENCE [LARGE SCALE GENOMIC DNA]</scope>
    <source>
        <strain evidence="3">ATCC 21838 / DSM 41398 / FERM P-419 / JCM 4703 / NBRC 107858</strain>
    </source>
</reference>
<dbReference type="SUPFAM" id="SSF52777">
    <property type="entry name" value="CoA-dependent acyltransferases"/>
    <property type="match status" value="2"/>
</dbReference>
<evidence type="ECO:0000313" key="2">
    <source>
        <dbReference type="EMBL" id="AJE84466.1"/>
    </source>
</evidence>
<keyword evidence="3" id="KW-1185">Reference proteome</keyword>
<dbReference type="AlphaFoldDB" id="A0A0B5F0S1"/>
<dbReference type="Pfam" id="PF00668">
    <property type="entry name" value="Condensation"/>
    <property type="match status" value="1"/>
</dbReference>
<dbReference type="PANTHER" id="PTHR45527:SF1">
    <property type="entry name" value="FATTY ACID SYNTHASE"/>
    <property type="match status" value="1"/>
</dbReference>
<dbReference type="GO" id="GO:0044550">
    <property type="term" value="P:secondary metabolite biosynthetic process"/>
    <property type="evidence" value="ECO:0007669"/>
    <property type="project" value="TreeGrafter"/>
</dbReference>
<gene>
    <name evidence="2" type="ORF">SLNWT_4090</name>
</gene>
<dbReference type="Proteomes" id="UP000031523">
    <property type="component" value="Chromosome"/>
</dbReference>
<dbReference type="KEGG" id="sals:SLNWT_4090"/>
<keyword evidence="2" id="KW-0012">Acyltransferase</keyword>
<dbReference type="GO" id="GO:0008610">
    <property type="term" value="P:lipid biosynthetic process"/>
    <property type="evidence" value="ECO:0007669"/>
    <property type="project" value="UniProtKB-ARBA"/>
</dbReference>
<evidence type="ECO:0000259" key="1">
    <source>
        <dbReference type="Pfam" id="PF00668"/>
    </source>
</evidence>
<dbReference type="InterPro" id="IPR023213">
    <property type="entry name" value="CAT-like_dom_sf"/>
</dbReference>
<feature type="domain" description="Condensation" evidence="1">
    <location>
        <begin position="63"/>
        <end position="378"/>
    </location>
</feature>
<dbReference type="EMBL" id="CP010519">
    <property type="protein sequence ID" value="AJE84466.1"/>
    <property type="molecule type" value="Genomic_DNA"/>
</dbReference>